<sequence length="277" mass="28479">MSQYDGSIYVDPDGVTKAGGLYGEHATTYAGYLAYIEAVRSHYGSSWGSDEMGRKFAESFLKGMNALELIIKGTVGMLQYTSDGLLAGGKEYRAADEDALAAGRKLLGLSEEYPATGGSGTKGTPSGTVTPATLRSGMTAATPHTPAKPAMLASGGGKTTTADLPIGTAATPQTPAFSAYDTRDLSGTHVAGQPLSDGQRLVAFVPLPDGTVQVDANLYESLTPVASSAVTGPDGRPIDPDGRSFFVVRDAPGVDPATPGYRPLRVAYPASGNQPPA</sequence>
<feature type="compositionally biased region" description="Low complexity" evidence="1">
    <location>
        <begin position="139"/>
        <end position="150"/>
    </location>
</feature>
<protein>
    <submittedName>
        <fullName evidence="2">Uncharacterized protein</fullName>
    </submittedName>
</protein>
<reference evidence="2 3" key="1">
    <citation type="submission" date="2022-10" db="EMBL/GenBank/DDBJ databases">
        <title>The complete genomes of actinobacterial strains from the NBC collection.</title>
        <authorList>
            <person name="Joergensen T.S."/>
            <person name="Alvarez Arevalo M."/>
            <person name="Sterndorff E.B."/>
            <person name="Faurdal D."/>
            <person name="Vuksanovic O."/>
            <person name="Mourched A.-S."/>
            <person name="Charusanti P."/>
            <person name="Shaw S."/>
            <person name="Blin K."/>
            <person name="Weber T."/>
        </authorList>
    </citation>
    <scope>NUCLEOTIDE SEQUENCE [LARGE SCALE GENOMIC DNA]</scope>
    <source>
        <strain evidence="2 3">NBC_00396</strain>
    </source>
</reference>
<feature type="region of interest" description="Disordered" evidence="1">
    <location>
        <begin position="113"/>
        <end position="174"/>
    </location>
</feature>
<accession>A0ABZ1PJ29</accession>
<dbReference type="EMBL" id="CP107941">
    <property type="protein sequence ID" value="WUI83700.1"/>
    <property type="molecule type" value="Genomic_DNA"/>
</dbReference>
<keyword evidence="3" id="KW-1185">Reference proteome</keyword>
<evidence type="ECO:0000313" key="3">
    <source>
        <dbReference type="Proteomes" id="UP001346877"/>
    </source>
</evidence>
<dbReference type="RefSeq" id="WP_328373019.1">
    <property type="nucleotide sequence ID" value="NZ_CP107936.1"/>
</dbReference>
<organism evidence="2 3">
    <name type="scientific">Micromonospora zamorensis</name>
    <dbReference type="NCBI Taxonomy" id="709883"/>
    <lineage>
        <taxon>Bacteria</taxon>
        <taxon>Bacillati</taxon>
        <taxon>Actinomycetota</taxon>
        <taxon>Actinomycetes</taxon>
        <taxon>Micromonosporales</taxon>
        <taxon>Micromonosporaceae</taxon>
        <taxon>Micromonospora</taxon>
    </lineage>
</organism>
<feature type="compositionally biased region" description="Low complexity" evidence="1">
    <location>
        <begin position="122"/>
        <end position="131"/>
    </location>
</feature>
<name>A0ABZ1PJ29_9ACTN</name>
<gene>
    <name evidence="2" type="ORF">OG375_04975</name>
</gene>
<proteinExistence type="predicted"/>
<dbReference type="Proteomes" id="UP001346877">
    <property type="component" value="Chromosome"/>
</dbReference>
<evidence type="ECO:0000256" key="1">
    <source>
        <dbReference type="SAM" id="MobiDB-lite"/>
    </source>
</evidence>
<evidence type="ECO:0000313" key="2">
    <source>
        <dbReference type="EMBL" id="WUI83700.1"/>
    </source>
</evidence>